<feature type="domain" description="RDD" evidence="6">
    <location>
        <begin position="47"/>
        <end position="151"/>
    </location>
</feature>
<feature type="transmembrane region" description="Helical" evidence="5">
    <location>
        <begin position="120"/>
        <end position="138"/>
    </location>
</feature>
<sequence>MSSLYVQPSAATRLPKGGIWQRGLALGIDFIIAWLPSGILGADRPAVAGLVFVVTWFCLRVLLVAKNQGQSLGHWALDLKVVDNKFGKLPDMTALAKREGVVGLGALLTMFALGKLWRNGGMALLILPLAVDCAIALIDRVHRQAFHDRLAQTLVIYTYRGYSLDRKLQKLFAQARRRVK</sequence>
<dbReference type="InterPro" id="IPR010432">
    <property type="entry name" value="RDD"/>
</dbReference>
<gene>
    <name evidence="7" type="ORF">AVDCRST_MAG81-1952</name>
</gene>
<name>A0A6J4UK09_9CYAN</name>
<proteinExistence type="predicted"/>
<dbReference type="Pfam" id="PF06271">
    <property type="entry name" value="RDD"/>
    <property type="match status" value="1"/>
</dbReference>
<evidence type="ECO:0000256" key="1">
    <source>
        <dbReference type="ARBA" id="ARBA00004141"/>
    </source>
</evidence>
<dbReference type="EMBL" id="CADCWO010000001">
    <property type="protein sequence ID" value="CAA9551568.1"/>
    <property type="molecule type" value="Genomic_DNA"/>
</dbReference>
<feature type="transmembrane region" description="Helical" evidence="5">
    <location>
        <begin position="46"/>
        <end position="65"/>
    </location>
</feature>
<protein>
    <recommendedName>
        <fullName evidence="6">RDD domain-containing protein</fullName>
    </recommendedName>
</protein>
<reference evidence="7" key="1">
    <citation type="submission" date="2020-02" db="EMBL/GenBank/DDBJ databases">
        <authorList>
            <person name="Meier V. D."/>
        </authorList>
    </citation>
    <scope>NUCLEOTIDE SEQUENCE</scope>
    <source>
        <strain evidence="7">AVDCRST_MAG81</strain>
    </source>
</reference>
<organism evidence="7">
    <name type="scientific">uncultured Synechococcales cyanobacterium</name>
    <dbReference type="NCBI Taxonomy" id="1936017"/>
    <lineage>
        <taxon>Bacteria</taxon>
        <taxon>Bacillati</taxon>
        <taxon>Cyanobacteriota</taxon>
        <taxon>Cyanophyceae</taxon>
        <taxon>Synechococcales</taxon>
        <taxon>environmental samples</taxon>
    </lineage>
</organism>
<evidence type="ECO:0000259" key="6">
    <source>
        <dbReference type="Pfam" id="PF06271"/>
    </source>
</evidence>
<dbReference type="AlphaFoldDB" id="A0A6J4UK09"/>
<evidence type="ECO:0000313" key="7">
    <source>
        <dbReference type="EMBL" id="CAA9551568.1"/>
    </source>
</evidence>
<accession>A0A6J4UK09</accession>
<comment type="subcellular location">
    <subcellularLocation>
        <location evidence="1">Membrane</location>
        <topology evidence="1">Multi-pass membrane protein</topology>
    </subcellularLocation>
</comment>
<keyword evidence="2 5" id="KW-0812">Transmembrane</keyword>
<evidence type="ECO:0000256" key="5">
    <source>
        <dbReference type="SAM" id="Phobius"/>
    </source>
</evidence>
<evidence type="ECO:0000256" key="2">
    <source>
        <dbReference type="ARBA" id="ARBA00022692"/>
    </source>
</evidence>
<keyword evidence="3 5" id="KW-1133">Transmembrane helix</keyword>
<dbReference type="GO" id="GO:0016020">
    <property type="term" value="C:membrane"/>
    <property type="evidence" value="ECO:0007669"/>
    <property type="project" value="UniProtKB-SubCell"/>
</dbReference>
<keyword evidence="4 5" id="KW-0472">Membrane</keyword>
<feature type="transmembrane region" description="Helical" evidence="5">
    <location>
        <begin position="23"/>
        <end position="40"/>
    </location>
</feature>
<evidence type="ECO:0000256" key="3">
    <source>
        <dbReference type="ARBA" id="ARBA00022989"/>
    </source>
</evidence>
<evidence type="ECO:0000256" key="4">
    <source>
        <dbReference type="ARBA" id="ARBA00023136"/>
    </source>
</evidence>